<dbReference type="PANTHER" id="PTHR19384:SF10">
    <property type="entry name" value="NADPH-DEPENDENT DIFLAVIN OXIDOREDUCTASE 1"/>
    <property type="match status" value="1"/>
</dbReference>
<keyword evidence="3 10" id="KW-0963">Cytoplasm</keyword>
<dbReference type="Gene3D" id="1.20.990.10">
    <property type="entry name" value="NADPH-cytochrome p450 Reductase, Chain A, domain 3"/>
    <property type="match status" value="1"/>
</dbReference>
<feature type="domain" description="Flavodoxin-like" evidence="11">
    <location>
        <begin position="6"/>
        <end position="168"/>
    </location>
</feature>
<keyword evidence="8 10" id="KW-0560">Oxidoreductase</keyword>
<protein>
    <recommendedName>
        <fullName evidence="10">NADPH-dependent diflavin oxidoreductase 1</fullName>
        <ecNumber evidence="10">1.18.1.-</ecNumber>
    </recommendedName>
    <alternativeName>
        <fullName evidence="10">NADPH-dependent FMN and FAD-containing oxidoreductase</fullName>
    </alternativeName>
</protein>
<comment type="cofactor">
    <cofactor evidence="2 10">
        <name>FAD</name>
        <dbReference type="ChEBI" id="CHEBI:57692"/>
    </cofactor>
</comment>
<dbReference type="SUPFAM" id="SSF52218">
    <property type="entry name" value="Flavoproteins"/>
    <property type="match status" value="1"/>
</dbReference>
<dbReference type="InterPro" id="IPR008254">
    <property type="entry name" value="Flavodoxin/NO_synth"/>
</dbReference>
<evidence type="ECO:0000256" key="10">
    <source>
        <dbReference type="HAMAP-Rule" id="MF_03178"/>
    </source>
</evidence>
<evidence type="ECO:0000313" key="14">
    <source>
        <dbReference type="Proteomes" id="UP000236544"/>
    </source>
</evidence>
<feature type="binding site" evidence="10">
    <location>
        <position position="614"/>
    </location>
    <ligand>
        <name>FAD</name>
        <dbReference type="ChEBI" id="CHEBI:57692"/>
    </ligand>
</feature>
<keyword evidence="14" id="KW-1185">Reference proteome</keyword>
<dbReference type="Gene3D" id="2.40.30.10">
    <property type="entry name" value="Translation factors"/>
    <property type="match status" value="1"/>
</dbReference>
<dbReference type="SUPFAM" id="SSF52343">
    <property type="entry name" value="Ferredoxin reductase-like, C-terminal NADP-linked domain"/>
    <property type="match status" value="1"/>
</dbReference>
<evidence type="ECO:0000313" key="13">
    <source>
        <dbReference type="EMBL" id="CUS23882.1"/>
    </source>
</evidence>
<dbReference type="AlphaFoldDB" id="A0A0P1KUZ3"/>
<sequence>MSSKKIAILYGSETGNSFEFASILSYKLHRQHFAHTLSSFGSYNARDILCCRYMFIICSTTGQGDLPRNAKENMSGESKGTLWTFLKRKDLPEDFLSHLHITMLGLGDSSYPKFNFAIRKLHKRMVNQLGANEIFPRLEADESGIMGSNGGTGTGVETVYFEYEKRIVQYLAGKFPTWKSNNQIIKREEIPVESFMAPNFVLKLSKSGCALDEPSFAASSSIKIGTVVKNKRITHEDHFQDVRQLVFKGENEFYEPGDTVALYPHNKDEDVQKFLEAQPHWIEYADKILEPSGTPIDQEGGFIFPMTLRNLLKYHCEITSIPRKTFFMKTWMFATDKSRLEGGEEQLIQQRTKLRQFALEEDMDDLYDYCNRPRRSLLEVLDDFPSLKLPWEYALEYLPHIKPRLFSISSKPSDPEIELTVAIVKYKTILRKIRKGLCTDYLQALKKGDTMRYKLQKNQLLKPWMKDLPAILISPGVGLAPMKCLIQSEFFGQIVLFFGNRAKERDFLYEEELASWHKSGKIELHLCFSRDPLHSPQARYVQDVMWQNGEKISDLILNKNAIVYICGSSGKMPVQVRLTIIEILKEWGGLTESTIAEDYLKNMEKNDRYLQETW</sequence>
<dbReference type="InterPro" id="IPR001709">
    <property type="entry name" value="Flavoprot_Pyr_Nucl_cyt_Rdtase"/>
</dbReference>
<comment type="subunit">
    <text evidence="10">Interacts with DRE2; as part of the cytosolic iron-sulfur (Fe-S) protein assembly (CIA) machinery.</text>
</comment>
<dbReference type="GO" id="GO:0016226">
    <property type="term" value="P:iron-sulfur cluster assembly"/>
    <property type="evidence" value="ECO:0007669"/>
    <property type="project" value="UniProtKB-UniRule"/>
</dbReference>
<accession>A0A0P1KUZ3</accession>
<dbReference type="PANTHER" id="PTHR19384">
    <property type="entry name" value="NITRIC OXIDE SYNTHASE-RELATED"/>
    <property type="match status" value="1"/>
</dbReference>
<keyword evidence="6 10" id="KW-0274">FAD</keyword>
<dbReference type="GO" id="GO:0005739">
    <property type="term" value="C:mitochondrion"/>
    <property type="evidence" value="ECO:0007669"/>
    <property type="project" value="UniProtKB-SubCell"/>
</dbReference>
<reference evidence="14" key="1">
    <citation type="submission" date="2015-10" db="EMBL/GenBank/DDBJ databases">
        <authorList>
            <person name="Devillers H."/>
        </authorList>
    </citation>
    <scope>NUCLEOTIDE SEQUENCE [LARGE SCALE GENOMIC DNA]</scope>
</reference>
<dbReference type="InterPro" id="IPR023173">
    <property type="entry name" value="NADPH_Cyt_P450_Rdtase_alpha"/>
</dbReference>
<dbReference type="Gene3D" id="3.40.50.80">
    <property type="entry name" value="Nucleotide-binding domain of ferredoxin-NADP reductase (FNR) module"/>
    <property type="match status" value="1"/>
</dbReference>
<evidence type="ECO:0000256" key="8">
    <source>
        <dbReference type="ARBA" id="ARBA00023002"/>
    </source>
</evidence>
<feature type="domain" description="FAD-binding FR-type" evidence="12">
    <location>
        <begin position="220"/>
        <end position="463"/>
    </location>
</feature>
<evidence type="ECO:0000256" key="5">
    <source>
        <dbReference type="ARBA" id="ARBA00022643"/>
    </source>
</evidence>
<dbReference type="InterPro" id="IPR029039">
    <property type="entry name" value="Flavoprotein-like_sf"/>
</dbReference>
<dbReference type="EC" id="1.18.1.-" evidence="10"/>
<evidence type="ECO:0000256" key="7">
    <source>
        <dbReference type="ARBA" id="ARBA00022857"/>
    </source>
</evidence>
<dbReference type="HAMAP" id="MF_03178">
    <property type="entry name" value="NDOR1"/>
    <property type="match status" value="1"/>
</dbReference>
<dbReference type="OrthoDB" id="1856718at2759"/>
<dbReference type="PRINTS" id="PR00369">
    <property type="entry name" value="FLAVODOXIN"/>
</dbReference>
<dbReference type="Proteomes" id="UP000236544">
    <property type="component" value="Unassembled WGS sequence"/>
</dbReference>
<feature type="binding site" evidence="10">
    <location>
        <begin position="529"/>
        <end position="530"/>
    </location>
    <ligand>
        <name>NADP(+)</name>
        <dbReference type="ChEBI" id="CHEBI:58349"/>
    </ligand>
</feature>
<evidence type="ECO:0000256" key="3">
    <source>
        <dbReference type="ARBA" id="ARBA00022490"/>
    </source>
</evidence>
<keyword evidence="7 10" id="KW-0521">NADP</keyword>
<evidence type="ECO:0000259" key="12">
    <source>
        <dbReference type="PROSITE" id="PS51384"/>
    </source>
</evidence>
<dbReference type="GO" id="GO:0005829">
    <property type="term" value="C:cytosol"/>
    <property type="evidence" value="ECO:0007669"/>
    <property type="project" value="TreeGrafter"/>
</dbReference>
<feature type="binding site" evidence="10">
    <location>
        <begin position="538"/>
        <end position="542"/>
    </location>
    <ligand>
        <name>NADP(+)</name>
        <dbReference type="ChEBI" id="CHEBI:58349"/>
    </ligand>
</feature>
<comment type="similarity">
    <text evidence="10">Belongs to the NADPH-dependent diflavin oxidoreductase NDOR1 family.</text>
</comment>
<dbReference type="FunFam" id="3.40.50.80:FF:000030">
    <property type="entry name" value="NADPH-dependent diflavin oxidoreductase 1"/>
    <property type="match status" value="1"/>
</dbReference>
<comment type="subcellular location">
    <subcellularLocation>
        <location evidence="10">Cytoplasm</location>
    </subcellularLocation>
    <subcellularLocation>
        <location evidence="10">Mitochondrion</location>
    </subcellularLocation>
    <text evidence="10">Relocalizes to mitochondria after H(2)O(2) exposure.</text>
</comment>
<keyword evidence="5 10" id="KW-0288">FMN</keyword>
<proteinExistence type="inferred from homology"/>
<comment type="cofactor">
    <cofactor evidence="1 10">
        <name>FMN</name>
        <dbReference type="ChEBI" id="CHEBI:58210"/>
    </cofactor>
</comment>
<feature type="binding site" evidence="10">
    <location>
        <position position="142"/>
    </location>
    <ligand>
        <name>FMN</name>
        <dbReference type="ChEBI" id="CHEBI:58210"/>
    </ligand>
</feature>
<organism evidence="13 14">
    <name type="scientific">Lachancea quebecensis</name>
    <dbReference type="NCBI Taxonomy" id="1654605"/>
    <lineage>
        <taxon>Eukaryota</taxon>
        <taxon>Fungi</taxon>
        <taxon>Dikarya</taxon>
        <taxon>Ascomycota</taxon>
        <taxon>Saccharomycotina</taxon>
        <taxon>Saccharomycetes</taxon>
        <taxon>Saccharomycetales</taxon>
        <taxon>Saccharomycetaceae</taxon>
        <taxon>Lachancea</taxon>
    </lineage>
</organism>
<dbReference type="InterPro" id="IPR017927">
    <property type="entry name" value="FAD-bd_FR_type"/>
</dbReference>
<comment type="similarity">
    <text evidence="10">In the N-terminal section; belongs to the flavodoxin family.</text>
</comment>
<dbReference type="InterPro" id="IPR001094">
    <property type="entry name" value="Flavdoxin-like"/>
</dbReference>
<evidence type="ECO:0000256" key="9">
    <source>
        <dbReference type="ARBA" id="ARBA00023128"/>
    </source>
</evidence>
<dbReference type="InterPro" id="IPR001433">
    <property type="entry name" value="OxRdtase_FAD/NAD-bd"/>
</dbReference>
<keyword evidence="9 10" id="KW-0496">Mitochondrion</keyword>
<dbReference type="FunFam" id="3.40.50.360:FF:000056">
    <property type="entry name" value="NADPH-dependent diflavin oxidoreductase 1"/>
    <property type="match status" value="1"/>
</dbReference>
<dbReference type="GO" id="GO:0160246">
    <property type="term" value="F:NADPH-iron-sulfur [2Fe-2S] protein oxidoreductase activity"/>
    <property type="evidence" value="ECO:0007669"/>
    <property type="project" value="InterPro"/>
</dbReference>
<feature type="binding site" evidence="10">
    <location>
        <begin position="404"/>
        <end position="407"/>
    </location>
    <ligand>
        <name>FAD</name>
        <dbReference type="ChEBI" id="CHEBI:57692"/>
    </ligand>
</feature>
<dbReference type="InterPro" id="IPR028879">
    <property type="entry name" value="NDOR1"/>
</dbReference>
<dbReference type="PRINTS" id="PR00371">
    <property type="entry name" value="FPNCR"/>
</dbReference>
<dbReference type="Pfam" id="PF00258">
    <property type="entry name" value="Flavodoxin_1"/>
    <property type="match status" value="1"/>
</dbReference>
<dbReference type="Gene3D" id="3.40.50.360">
    <property type="match status" value="1"/>
</dbReference>
<evidence type="ECO:0000256" key="1">
    <source>
        <dbReference type="ARBA" id="ARBA00001917"/>
    </source>
</evidence>
<dbReference type="PROSITE" id="PS51384">
    <property type="entry name" value="FAD_FR"/>
    <property type="match status" value="1"/>
</dbReference>
<evidence type="ECO:0000256" key="2">
    <source>
        <dbReference type="ARBA" id="ARBA00001974"/>
    </source>
</evidence>
<dbReference type="InterPro" id="IPR017938">
    <property type="entry name" value="Riboflavin_synthase-like_b-brl"/>
</dbReference>
<evidence type="ECO:0000256" key="6">
    <source>
        <dbReference type="ARBA" id="ARBA00022827"/>
    </source>
</evidence>
<comment type="caution">
    <text evidence="10">Lacks conserved residue(s) required for the propagation of feature annotation.</text>
</comment>
<keyword evidence="4 10" id="KW-0285">Flavoprotein</keyword>
<dbReference type="GO" id="GO:0050660">
    <property type="term" value="F:flavin adenine dinucleotide binding"/>
    <property type="evidence" value="ECO:0007669"/>
    <property type="project" value="UniProtKB-UniRule"/>
</dbReference>
<feature type="binding site" evidence="10">
    <location>
        <begin position="436"/>
        <end position="439"/>
    </location>
    <ligand>
        <name>FAD</name>
        <dbReference type="ChEBI" id="CHEBI:57692"/>
    </ligand>
</feature>
<dbReference type="Pfam" id="PF00175">
    <property type="entry name" value="NAD_binding_1"/>
    <property type="match status" value="1"/>
</dbReference>
<feature type="binding site" evidence="10">
    <location>
        <begin position="12"/>
        <end position="17"/>
    </location>
    <ligand>
        <name>FMN</name>
        <dbReference type="ChEBI" id="CHEBI:58210"/>
    </ligand>
</feature>
<comment type="similarity">
    <text evidence="10">In the C-terminal section; belongs to the flavoprotein pyridine nucleotide cytochrome reductase family.</text>
</comment>
<comment type="catalytic activity">
    <reaction evidence="10">
        <text>2 oxidized [2Fe-2S]-[protein] + NADPH = 2 reduced [2Fe-2S]-[protein] + NADP(+) + H(+)</text>
        <dbReference type="Rhea" id="RHEA:67716"/>
        <dbReference type="Rhea" id="RHEA-COMP:17327"/>
        <dbReference type="Rhea" id="RHEA-COMP:17328"/>
        <dbReference type="ChEBI" id="CHEBI:15378"/>
        <dbReference type="ChEBI" id="CHEBI:33737"/>
        <dbReference type="ChEBI" id="CHEBI:33738"/>
        <dbReference type="ChEBI" id="CHEBI:57783"/>
        <dbReference type="ChEBI" id="CHEBI:58349"/>
    </reaction>
</comment>
<dbReference type="GO" id="GO:0010181">
    <property type="term" value="F:FMN binding"/>
    <property type="evidence" value="ECO:0007669"/>
    <property type="project" value="UniProtKB-UniRule"/>
</dbReference>
<feature type="binding site" evidence="10">
    <location>
        <position position="374"/>
    </location>
    <ligand>
        <name>FAD</name>
        <dbReference type="ChEBI" id="CHEBI:57692"/>
    </ligand>
</feature>
<dbReference type="Pfam" id="PF00667">
    <property type="entry name" value="FAD_binding_1"/>
    <property type="match status" value="1"/>
</dbReference>
<dbReference type="SUPFAM" id="SSF63380">
    <property type="entry name" value="Riboflavin synthase domain-like"/>
    <property type="match status" value="1"/>
</dbReference>
<dbReference type="InterPro" id="IPR003097">
    <property type="entry name" value="CysJ-like_FAD-binding"/>
</dbReference>
<feature type="binding site" evidence="10">
    <location>
        <begin position="59"/>
        <end position="62"/>
    </location>
    <ligand>
        <name>FMN</name>
        <dbReference type="ChEBI" id="CHEBI:58210"/>
    </ligand>
</feature>
<evidence type="ECO:0000256" key="4">
    <source>
        <dbReference type="ARBA" id="ARBA00022630"/>
    </source>
</evidence>
<dbReference type="InterPro" id="IPR039261">
    <property type="entry name" value="FNR_nucleotide-bd"/>
</dbReference>
<name>A0A0P1KUZ3_9SACH</name>
<dbReference type="EMBL" id="LN890553">
    <property type="protein sequence ID" value="CUS23882.1"/>
    <property type="molecule type" value="Genomic_DNA"/>
</dbReference>
<dbReference type="GO" id="GO:0050661">
    <property type="term" value="F:NADP binding"/>
    <property type="evidence" value="ECO:0007669"/>
    <property type="project" value="UniProtKB-UniRule"/>
</dbReference>
<dbReference type="GO" id="GO:0016651">
    <property type="term" value="F:oxidoreductase activity, acting on NAD(P)H"/>
    <property type="evidence" value="ECO:0007669"/>
    <property type="project" value="UniProtKB-UniRule"/>
</dbReference>
<dbReference type="PROSITE" id="PS50902">
    <property type="entry name" value="FLAVODOXIN_LIKE"/>
    <property type="match status" value="1"/>
</dbReference>
<feature type="binding site" evidence="10">
    <location>
        <begin position="106"/>
        <end position="115"/>
    </location>
    <ligand>
        <name>FMN</name>
        <dbReference type="ChEBI" id="CHEBI:58210"/>
    </ligand>
</feature>
<gene>
    <name evidence="10" type="primary">TAH18</name>
    <name evidence="13" type="ORF">LAQU0_S12e02146g</name>
</gene>
<comment type="function">
    <text evidence="10">NADPH-dependent reductase which is a central component of the cytosolic iron-sulfur (Fe-S) protein assembly (CIA) machinery. Transfers electrons from NADPH via its FAD and FMN prosthetic groups to the [2Fe-2S] cluster of DRE2, another key component of the CIA machinery. In turn, this reduced cluster provides electrons for assembly of cytosolic iron-sulfur cluster proteins. Positively controls H(2)O(2)-induced cell death.</text>
</comment>
<evidence type="ECO:0000259" key="11">
    <source>
        <dbReference type="PROSITE" id="PS50902"/>
    </source>
</evidence>